<dbReference type="InterPro" id="IPR018955">
    <property type="entry name" value="BCDHK/PDK_N"/>
</dbReference>
<dbReference type="SUPFAM" id="SSF69012">
    <property type="entry name" value="alpha-ketoacid dehydrogenase kinase, N-terminal domain"/>
    <property type="match status" value="1"/>
</dbReference>
<gene>
    <name evidence="9" type="ORF">GGX14DRAFT_346590</name>
</gene>
<dbReference type="GO" id="GO:0004740">
    <property type="term" value="F:pyruvate dehydrogenase (acetyl-transferring) kinase activity"/>
    <property type="evidence" value="ECO:0007669"/>
    <property type="project" value="TreeGrafter"/>
</dbReference>
<dbReference type="AlphaFoldDB" id="A0AAD7E4P0"/>
<feature type="domain" description="Branched-chain alpha-ketoacid dehydrogenase kinase/Pyruvate dehydrogenase kinase N-terminal" evidence="8">
    <location>
        <begin position="62"/>
        <end position="223"/>
    </location>
</feature>
<evidence type="ECO:0000256" key="5">
    <source>
        <dbReference type="ARBA" id="ARBA00022840"/>
    </source>
</evidence>
<keyword evidence="4 7" id="KW-0418">Kinase</keyword>
<evidence type="ECO:0000256" key="1">
    <source>
        <dbReference type="ARBA" id="ARBA00006155"/>
    </source>
</evidence>
<protein>
    <recommendedName>
        <fullName evidence="7">Protein-serine/threonine kinase</fullName>
        <ecNumber evidence="7">2.7.11.-</ecNumber>
    </recommendedName>
</protein>
<dbReference type="PANTHER" id="PTHR11947:SF25">
    <property type="entry name" value="[PYRUVATE DEHYDROGENASE (ACETYL-TRANSFERRING)] KINASE 2, MITOCHONDRIAL"/>
    <property type="match status" value="1"/>
</dbReference>
<dbReference type="EC" id="2.7.11.-" evidence="7"/>
<comment type="subcellular location">
    <subcellularLocation>
        <location evidence="7">Mitochondrion matrix</location>
    </subcellularLocation>
</comment>
<reference evidence="9" key="1">
    <citation type="submission" date="2023-03" db="EMBL/GenBank/DDBJ databases">
        <title>Massive genome expansion in bonnet fungi (Mycena s.s.) driven by repeated elements and novel gene families across ecological guilds.</title>
        <authorList>
            <consortium name="Lawrence Berkeley National Laboratory"/>
            <person name="Harder C.B."/>
            <person name="Miyauchi S."/>
            <person name="Viragh M."/>
            <person name="Kuo A."/>
            <person name="Thoen E."/>
            <person name="Andreopoulos B."/>
            <person name="Lu D."/>
            <person name="Skrede I."/>
            <person name="Drula E."/>
            <person name="Henrissat B."/>
            <person name="Morin E."/>
            <person name="Kohler A."/>
            <person name="Barry K."/>
            <person name="LaButti K."/>
            <person name="Morin E."/>
            <person name="Salamov A."/>
            <person name="Lipzen A."/>
            <person name="Mereny Z."/>
            <person name="Hegedus B."/>
            <person name="Baldrian P."/>
            <person name="Stursova M."/>
            <person name="Weitz H."/>
            <person name="Taylor A."/>
            <person name="Grigoriev I.V."/>
            <person name="Nagy L.G."/>
            <person name="Martin F."/>
            <person name="Kauserud H."/>
        </authorList>
    </citation>
    <scope>NUCLEOTIDE SEQUENCE</scope>
    <source>
        <strain evidence="9">9144</strain>
    </source>
</reference>
<dbReference type="GO" id="GO:0005524">
    <property type="term" value="F:ATP binding"/>
    <property type="evidence" value="ECO:0007669"/>
    <property type="project" value="UniProtKB-UniRule"/>
</dbReference>
<dbReference type="Gene3D" id="3.30.565.10">
    <property type="entry name" value="Histidine kinase-like ATPase, C-terminal domain"/>
    <property type="match status" value="1"/>
</dbReference>
<comment type="similarity">
    <text evidence="1 7">Belongs to the PDK/BCKDK protein kinase family.</text>
</comment>
<evidence type="ECO:0000256" key="7">
    <source>
        <dbReference type="RuleBase" id="RU366032"/>
    </source>
</evidence>
<evidence type="ECO:0000256" key="2">
    <source>
        <dbReference type="ARBA" id="ARBA00022679"/>
    </source>
</evidence>
<evidence type="ECO:0000313" key="10">
    <source>
        <dbReference type="Proteomes" id="UP001219525"/>
    </source>
</evidence>
<keyword evidence="10" id="KW-1185">Reference proteome</keyword>
<organism evidence="9 10">
    <name type="scientific">Mycena pura</name>
    <dbReference type="NCBI Taxonomy" id="153505"/>
    <lineage>
        <taxon>Eukaryota</taxon>
        <taxon>Fungi</taxon>
        <taxon>Dikarya</taxon>
        <taxon>Basidiomycota</taxon>
        <taxon>Agaricomycotina</taxon>
        <taxon>Agaricomycetes</taxon>
        <taxon>Agaricomycetidae</taxon>
        <taxon>Agaricales</taxon>
        <taxon>Marasmiineae</taxon>
        <taxon>Mycenaceae</taxon>
        <taxon>Mycena</taxon>
    </lineage>
</organism>
<keyword evidence="2 7" id="KW-0808">Transferase</keyword>
<dbReference type="GO" id="GO:0005759">
    <property type="term" value="C:mitochondrial matrix"/>
    <property type="evidence" value="ECO:0007669"/>
    <property type="project" value="UniProtKB-SubCell"/>
</dbReference>
<evidence type="ECO:0000313" key="9">
    <source>
        <dbReference type="EMBL" id="KAJ7228599.1"/>
    </source>
</evidence>
<proteinExistence type="inferred from homology"/>
<name>A0AAD7E4P0_9AGAR</name>
<evidence type="ECO:0000256" key="3">
    <source>
        <dbReference type="ARBA" id="ARBA00022741"/>
    </source>
</evidence>
<evidence type="ECO:0000256" key="6">
    <source>
        <dbReference type="ARBA" id="ARBA00023128"/>
    </source>
</evidence>
<sequence>MFCWWLRLRNGICFLAPAYSRRASPCPRLSRSASTALSEHHTGRLFYQNKHLELHAAKEANRLTLRQLMFFGRSTTDVDRLIKSANYVRTELPVRIAHRLRDMQKLPFIVVTQESVATVYELYWSAFEKFRQYPPINTLEDNAAFCQFLSDILQEHSTVIPRLSLGLSLASPHLSPDDLDSFMRRMLVSRISRRVLAEQHIALSEIHFQKQAPSHGEPHVGIIFTGLNVKRCIEKCANLLRNRGRGWSEIVIDGHLETRFAYIKEHLEYIVFELLKNAIQATALHHHGASTLPPIRATISMGANDVGVRISDQGGGLKMFKTPSDSFSFSHLRNAARLENSQIAALRTVSSSPLGMRATVDEQVGRWQQNFADETQFDANDVDVDPQVKAGVDHPRIGIGLPMSNIFATYFGGSLELVSMDGWGTDVYLRLPKLGTNLEGIEV</sequence>
<dbReference type="EMBL" id="JARJCW010000002">
    <property type="protein sequence ID" value="KAJ7228599.1"/>
    <property type="molecule type" value="Genomic_DNA"/>
</dbReference>
<evidence type="ECO:0000256" key="4">
    <source>
        <dbReference type="ARBA" id="ARBA00022777"/>
    </source>
</evidence>
<keyword evidence="3 7" id="KW-0547">Nucleotide-binding</keyword>
<keyword evidence="5 7" id="KW-0067">ATP-binding</keyword>
<dbReference type="Proteomes" id="UP001219525">
    <property type="component" value="Unassembled WGS sequence"/>
</dbReference>
<dbReference type="InterPro" id="IPR036890">
    <property type="entry name" value="HATPase_C_sf"/>
</dbReference>
<comment type="caution">
    <text evidence="9">The sequence shown here is derived from an EMBL/GenBank/DDBJ whole genome shotgun (WGS) entry which is preliminary data.</text>
</comment>
<accession>A0AAD7E4P0</accession>
<dbReference type="Pfam" id="PF10436">
    <property type="entry name" value="BCDHK_Adom3"/>
    <property type="match status" value="1"/>
</dbReference>
<dbReference type="Gene3D" id="1.20.140.20">
    <property type="entry name" value="Alpha-ketoacid/pyruvate dehydrogenase kinase, N-terminal domain"/>
    <property type="match status" value="1"/>
</dbReference>
<evidence type="ECO:0000259" key="8">
    <source>
        <dbReference type="Pfam" id="PF10436"/>
    </source>
</evidence>
<keyword evidence="6 7" id="KW-0496">Mitochondrion</keyword>
<dbReference type="InterPro" id="IPR039028">
    <property type="entry name" value="BCKD/PDK"/>
</dbReference>
<dbReference type="InterPro" id="IPR036784">
    <property type="entry name" value="AK/P_DHK_N_sf"/>
</dbReference>
<dbReference type="GO" id="GO:0010906">
    <property type="term" value="P:regulation of glucose metabolic process"/>
    <property type="evidence" value="ECO:0007669"/>
    <property type="project" value="TreeGrafter"/>
</dbReference>
<dbReference type="SUPFAM" id="SSF55874">
    <property type="entry name" value="ATPase domain of HSP90 chaperone/DNA topoisomerase II/histidine kinase"/>
    <property type="match status" value="2"/>
</dbReference>
<dbReference type="PANTHER" id="PTHR11947">
    <property type="entry name" value="PYRUVATE DEHYDROGENASE KINASE"/>
    <property type="match status" value="1"/>
</dbReference>